<proteinExistence type="predicted"/>
<reference evidence="1 2" key="1">
    <citation type="submission" date="2010-09" db="EMBL/GenBank/DDBJ databases">
        <authorList>
            <person name="Richards V."/>
            <person name="Lefebure T."/>
            <person name="Suzuki H."/>
            <person name="Pavinski Bitar P."/>
            <person name="Stanhope M."/>
        </authorList>
    </citation>
    <scope>NUCLEOTIDE SEQUENCE [LARGE SCALE GENOMIC DNA]</scope>
    <source>
        <strain evidence="1 2">80352</strain>
    </source>
</reference>
<comment type="caution">
    <text evidence="1">The sequence shown here is derived from an EMBL/GenBank/DDBJ whole genome shotgun (WGS) entry which is preliminary data.</text>
</comment>
<evidence type="ECO:0000313" key="2">
    <source>
        <dbReference type="Proteomes" id="UP000005511"/>
    </source>
</evidence>
<sequence length="47" mass="5773">REREREREQNNLKLFLIFKLLQLHNPYKKNPDKFLTLAIESKGLFNE</sequence>
<feature type="non-terminal residue" evidence="1">
    <location>
        <position position="1"/>
    </location>
</feature>
<keyword evidence="2" id="KW-1185">Reference proteome</keyword>
<evidence type="ECO:0000313" key="1">
    <source>
        <dbReference type="EMBL" id="EIA62356.1"/>
    </source>
</evidence>
<dbReference type="Proteomes" id="UP000005511">
    <property type="component" value="Unassembled WGS sequence"/>
</dbReference>
<accession>A0ABN0EMQ0</accession>
<name>A0ABN0EMQ0_CAMCO</name>
<protein>
    <submittedName>
        <fullName evidence="1">Uncharacterized protein</fullName>
    </submittedName>
</protein>
<gene>
    <name evidence="1" type="ORF">cco14_09312</name>
</gene>
<dbReference type="EMBL" id="AIMT01000104">
    <property type="protein sequence ID" value="EIA62356.1"/>
    <property type="molecule type" value="Genomic_DNA"/>
</dbReference>
<organism evidence="1 2">
    <name type="scientific">Campylobacter coli 80352</name>
    <dbReference type="NCBI Taxonomy" id="887288"/>
    <lineage>
        <taxon>Bacteria</taxon>
        <taxon>Pseudomonadati</taxon>
        <taxon>Campylobacterota</taxon>
        <taxon>Epsilonproteobacteria</taxon>
        <taxon>Campylobacterales</taxon>
        <taxon>Campylobacteraceae</taxon>
        <taxon>Campylobacter</taxon>
    </lineage>
</organism>